<dbReference type="PANTHER" id="PTHR30153">
    <property type="entry name" value="REPLICATIVE DNA HELICASE DNAB"/>
    <property type="match status" value="1"/>
</dbReference>
<keyword evidence="13" id="KW-1185">Reference proteome</keyword>
<evidence type="ECO:0000256" key="9">
    <source>
        <dbReference type="ARBA" id="ARBA00044969"/>
    </source>
</evidence>
<evidence type="ECO:0000256" key="2">
    <source>
        <dbReference type="ARBA" id="ARBA00022705"/>
    </source>
</evidence>
<comment type="catalytic activity">
    <reaction evidence="10">
        <text>ATP + H2O = ADP + phosphate + H(+)</text>
        <dbReference type="Rhea" id="RHEA:13065"/>
        <dbReference type="ChEBI" id="CHEBI:15377"/>
        <dbReference type="ChEBI" id="CHEBI:15378"/>
        <dbReference type="ChEBI" id="CHEBI:30616"/>
        <dbReference type="ChEBI" id="CHEBI:43474"/>
        <dbReference type="ChEBI" id="CHEBI:456216"/>
        <dbReference type="EC" id="5.6.2.3"/>
    </reaction>
</comment>
<evidence type="ECO:0000259" key="11">
    <source>
        <dbReference type="PROSITE" id="PS51199"/>
    </source>
</evidence>
<dbReference type="GO" id="GO:0003677">
    <property type="term" value="F:DNA binding"/>
    <property type="evidence" value="ECO:0007669"/>
    <property type="project" value="UniProtKB-KW"/>
</dbReference>
<reference evidence="12 13" key="1">
    <citation type="submission" date="2018-06" db="EMBL/GenBank/DDBJ databases">
        <authorList>
            <consortium name="Pathogen Informatics"/>
            <person name="Doyle S."/>
        </authorList>
    </citation>
    <scope>NUCLEOTIDE SEQUENCE [LARGE SCALE GENOMIC DNA]</scope>
    <source>
        <strain evidence="13">ATCC 11859 / DSM 33 / NCIB 8841 / NCTC 4822</strain>
    </source>
</reference>
<evidence type="ECO:0000256" key="7">
    <source>
        <dbReference type="ARBA" id="ARBA00023125"/>
    </source>
</evidence>
<feature type="domain" description="SF4 helicase" evidence="11">
    <location>
        <begin position="147"/>
        <end position="414"/>
    </location>
</feature>
<dbReference type="SUPFAM" id="SSF52540">
    <property type="entry name" value="P-loop containing nucleoside triphosphate hydrolases"/>
    <property type="match status" value="1"/>
</dbReference>
<dbReference type="Gene3D" id="1.10.860.10">
    <property type="entry name" value="DNAb Helicase, Chain A"/>
    <property type="match status" value="1"/>
</dbReference>
<dbReference type="InterPro" id="IPR016136">
    <property type="entry name" value="DNA_helicase_N/primase_C"/>
</dbReference>
<keyword evidence="4 12" id="KW-0378">Hydrolase</keyword>
<dbReference type="PROSITE" id="PS51199">
    <property type="entry name" value="SF4_HELICASE"/>
    <property type="match status" value="1"/>
</dbReference>
<gene>
    <name evidence="12" type="primary">dnaC_1</name>
    <name evidence="12" type="ORF">NCTC4822_02022</name>
</gene>
<sequence length="419" mass="47793">MIAEKAVLGAMLKENYLITESNLNVMQFTDPVNKMIFQSMIELRKAGKTVDMITLLTSYSPQDLGGANYLNDLTNYAHLERFDNHVGELLDVWREREKKNVLHVSAHEDWSIDKITAELTALTDNRVNDHSDILSMLVDVYEDAFIEKDIKEGAPSGIDKLDDMTNGFQDGELTILAARPSMGKSDVMLHIAKQSGWKGYLPIIFSLEMSDSSLRDRLIASTGRYSRSRMRNPYSMLTDRQKEIWPQAIGLLSETKIQIFDRSRQTVPEMRMKIRKMMSEHQGMKPLILIDYLTLIHSDENKQNMHLQVSSITKELKAVAREFDCPVITLAQLSRAVEQRQDKRPIMADLRESGSIEEDADVIVFLYRDAYYTKDEDDNLMEMIVAKNRNGPVGTAVAQYNKYTGEVLNGEPISERVVV</sequence>
<dbReference type="Gene3D" id="3.40.50.300">
    <property type="entry name" value="P-loop containing nucleotide triphosphate hydrolases"/>
    <property type="match status" value="1"/>
</dbReference>
<dbReference type="InterPro" id="IPR036185">
    <property type="entry name" value="DNA_heli_DnaB-like_N_sf"/>
</dbReference>
<organism evidence="12 13">
    <name type="scientific">Sporosarcina pasteurii</name>
    <name type="common">Bacillus pasteurii</name>
    <dbReference type="NCBI Taxonomy" id="1474"/>
    <lineage>
        <taxon>Bacteria</taxon>
        <taxon>Bacillati</taxon>
        <taxon>Bacillota</taxon>
        <taxon>Bacilli</taxon>
        <taxon>Bacillales</taxon>
        <taxon>Caryophanaceae</taxon>
        <taxon>Sporosarcina</taxon>
    </lineage>
</organism>
<dbReference type="SUPFAM" id="SSF48024">
    <property type="entry name" value="N-terminal domain of DnaB helicase"/>
    <property type="match status" value="1"/>
</dbReference>
<dbReference type="InterPro" id="IPR007693">
    <property type="entry name" value="DNA_helicase_DnaB-like_N"/>
</dbReference>
<dbReference type="RefSeq" id="WP_243835722.1">
    <property type="nucleotide sequence ID" value="NZ_CP038012.1"/>
</dbReference>
<evidence type="ECO:0000256" key="1">
    <source>
        <dbReference type="ARBA" id="ARBA00008428"/>
    </source>
</evidence>
<keyword evidence="6" id="KW-0067">ATP-binding</keyword>
<accession>A0A380C0Q5</accession>
<dbReference type="GO" id="GO:0006260">
    <property type="term" value="P:DNA replication"/>
    <property type="evidence" value="ECO:0007669"/>
    <property type="project" value="UniProtKB-KW"/>
</dbReference>
<evidence type="ECO:0000256" key="10">
    <source>
        <dbReference type="ARBA" id="ARBA00048954"/>
    </source>
</evidence>
<evidence type="ECO:0000256" key="3">
    <source>
        <dbReference type="ARBA" id="ARBA00022741"/>
    </source>
</evidence>
<dbReference type="InterPro" id="IPR027417">
    <property type="entry name" value="P-loop_NTPase"/>
</dbReference>
<dbReference type="GO" id="GO:0043139">
    <property type="term" value="F:5'-3' DNA helicase activity"/>
    <property type="evidence" value="ECO:0007669"/>
    <property type="project" value="UniProtKB-EC"/>
</dbReference>
<evidence type="ECO:0000256" key="8">
    <source>
        <dbReference type="ARBA" id="ARBA00023235"/>
    </source>
</evidence>
<dbReference type="Pfam" id="PF03796">
    <property type="entry name" value="DnaB_C"/>
    <property type="match status" value="1"/>
</dbReference>
<evidence type="ECO:0000256" key="5">
    <source>
        <dbReference type="ARBA" id="ARBA00022806"/>
    </source>
</evidence>
<dbReference type="PANTHER" id="PTHR30153:SF2">
    <property type="entry name" value="REPLICATIVE DNA HELICASE"/>
    <property type="match status" value="1"/>
</dbReference>
<keyword evidence="3" id="KW-0547">Nucleotide-binding</keyword>
<name>A0A380C0Q5_SPOPA</name>
<evidence type="ECO:0000256" key="6">
    <source>
        <dbReference type="ARBA" id="ARBA00022840"/>
    </source>
</evidence>
<dbReference type="GO" id="GO:0005524">
    <property type="term" value="F:ATP binding"/>
    <property type="evidence" value="ECO:0007669"/>
    <property type="project" value="UniProtKB-KW"/>
</dbReference>
<comment type="similarity">
    <text evidence="1">Belongs to the helicase family. DnaB subfamily.</text>
</comment>
<dbReference type="EC" id="5.6.2.3" evidence="9"/>
<keyword evidence="8" id="KW-0413">Isomerase</keyword>
<evidence type="ECO:0000313" key="13">
    <source>
        <dbReference type="Proteomes" id="UP000254519"/>
    </source>
</evidence>
<evidence type="ECO:0000256" key="4">
    <source>
        <dbReference type="ARBA" id="ARBA00022801"/>
    </source>
</evidence>
<dbReference type="GO" id="GO:0005829">
    <property type="term" value="C:cytosol"/>
    <property type="evidence" value="ECO:0007669"/>
    <property type="project" value="TreeGrafter"/>
</dbReference>
<protein>
    <recommendedName>
        <fullName evidence="9">DNA 5'-3' helicase</fullName>
        <ecNumber evidence="9">5.6.2.3</ecNumber>
    </recommendedName>
</protein>
<dbReference type="CDD" id="cd00984">
    <property type="entry name" value="DnaB_C"/>
    <property type="match status" value="1"/>
</dbReference>
<dbReference type="EMBL" id="UGYZ01000002">
    <property type="protein sequence ID" value="SUJ10637.1"/>
    <property type="molecule type" value="Genomic_DNA"/>
</dbReference>
<dbReference type="AlphaFoldDB" id="A0A380C0Q5"/>
<evidence type="ECO:0000313" key="12">
    <source>
        <dbReference type="EMBL" id="SUJ10637.1"/>
    </source>
</evidence>
<keyword evidence="7" id="KW-0238">DNA-binding</keyword>
<dbReference type="InterPro" id="IPR007694">
    <property type="entry name" value="DNA_helicase_DnaB-like_C"/>
</dbReference>
<keyword evidence="5 12" id="KW-0347">Helicase</keyword>
<keyword evidence="2" id="KW-0235">DNA replication</keyword>
<dbReference type="Pfam" id="PF00772">
    <property type="entry name" value="DnaB"/>
    <property type="match status" value="1"/>
</dbReference>
<proteinExistence type="inferred from homology"/>
<dbReference type="Proteomes" id="UP000254519">
    <property type="component" value="Unassembled WGS sequence"/>
</dbReference>
<dbReference type="GO" id="GO:0016887">
    <property type="term" value="F:ATP hydrolysis activity"/>
    <property type="evidence" value="ECO:0007669"/>
    <property type="project" value="RHEA"/>
</dbReference>